<sequence>MINEDAWYHQAWLRFLKLPAKQMWLKARGYTMSENEARLRQAFNSSWPAGCVTCRRRRCRCGEAQEAK</sequence>
<proteinExistence type="predicted"/>
<evidence type="ECO:0000313" key="2">
    <source>
        <dbReference type="Proteomes" id="UP000631670"/>
    </source>
</evidence>
<dbReference type="RefSeq" id="WP_143265185.1">
    <property type="nucleotide sequence ID" value="NZ_JADBEG010000001.1"/>
</dbReference>
<evidence type="ECO:0000313" key="1">
    <source>
        <dbReference type="EMBL" id="MBE1501355.1"/>
    </source>
</evidence>
<dbReference type="Proteomes" id="UP000631670">
    <property type="component" value="Unassembled WGS sequence"/>
</dbReference>
<comment type="caution">
    <text evidence="1">The sequence shown here is derived from an EMBL/GenBank/DDBJ whole genome shotgun (WGS) entry which is preliminary data.</text>
</comment>
<accession>A0ABR9IDW7</accession>
<name>A0ABR9IDW7_9PSEU</name>
<organism evidence="1 2">
    <name type="scientific">Amycolatopsis lexingtonensis</name>
    <dbReference type="NCBI Taxonomy" id="218822"/>
    <lineage>
        <taxon>Bacteria</taxon>
        <taxon>Bacillati</taxon>
        <taxon>Actinomycetota</taxon>
        <taxon>Actinomycetes</taxon>
        <taxon>Pseudonocardiales</taxon>
        <taxon>Pseudonocardiaceae</taxon>
        <taxon>Amycolatopsis</taxon>
    </lineage>
</organism>
<dbReference type="EMBL" id="JADBEG010000001">
    <property type="protein sequence ID" value="MBE1501355.1"/>
    <property type="molecule type" value="Genomic_DNA"/>
</dbReference>
<gene>
    <name evidence="1" type="ORF">H4696_008455</name>
</gene>
<keyword evidence="2" id="KW-1185">Reference proteome</keyword>
<protein>
    <submittedName>
        <fullName evidence="1">Uncharacterized protein</fullName>
    </submittedName>
</protein>
<reference evidence="1 2" key="1">
    <citation type="submission" date="2020-10" db="EMBL/GenBank/DDBJ databases">
        <title>Sequencing the genomes of 1000 actinobacteria strains.</title>
        <authorList>
            <person name="Klenk H.-P."/>
        </authorList>
    </citation>
    <scope>NUCLEOTIDE SEQUENCE [LARGE SCALE GENOMIC DNA]</scope>
    <source>
        <strain evidence="1 2">DSM 44653</strain>
    </source>
</reference>